<organism evidence="3">
    <name type="scientific">Paraprevotella clara</name>
    <dbReference type="NCBI Taxonomy" id="454154"/>
    <lineage>
        <taxon>Bacteria</taxon>
        <taxon>Pseudomonadati</taxon>
        <taxon>Bacteroidota</taxon>
        <taxon>Bacteroidia</taxon>
        <taxon>Bacteroidales</taxon>
        <taxon>Prevotellaceae</taxon>
        <taxon>Paraprevotella</taxon>
    </lineage>
</organism>
<dbReference type="EMBL" id="CACRUT010000006">
    <property type="protein sequence ID" value="VYT78036.1"/>
    <property type="molecule type" value="Genomic_DNA"/>
</dbReference>
<reference evidence="3" key="1">
    <citation type="submission" date="2019-11" db="EMBL/GenBank/DDBJ databases">
        <authorList>
            <person name="Feng L."/>
        </authorList>
    </citation>
    <scope>NUCLEOTIDE SEQUENCE</scope>
    <source>
        <strain evidence="3">PclaraLFYP37</strain>
    </source>
</reference>
<name>A0A6N2ZJD8_9BACT</name>
<feature type="transmembrane region" description="Helical" evidence="1">
    <location>
        <begin position="48"/>
        <end position="68"/>
    </location>
</feature>
<gene>
    <name evidence="3" type="ORF">PCLFYP37_01101</name>
</gene>
<proteinExistence type="predicted"/>
<feature type="transmembrane region" description="Helical" evidence="1">
    <location>
        <begin position="303"/>
        <end position="321"/>
    </location>
</feature>
<feature type="transmembrane region" description="Helical" evidence="1">
    <location>
        <begin position="111"/>
        <end position="130"/>
    </location>
</feature>
<dbReference type="InterPro" id="IPR002656">
    <property type="entry name" value="Acyl_transf_3_dom"/>
</dbReference>
<feature type="transmembrane region" description="Helical" evidence="1">
    <location>
        <begin position="137"/>
        <end position="155"/>
    </location>
</feature>
<evidence type="ECO:0000259" key="2">
    <source>
        <dbReference type="Pfam" id="PF01757"/>
    </source>
</evidence>
<dbReference type="GO" id="GO:0016747">
    <property type="term" value="F:acyltransferase activity, transferring groups other than amino-acyl groups"/>
    <property type="evidence" value="ECO:0007669"/>
    <property type="project" value="InterPro"/>
</dbReference>
<keyword evidence="1" id="KW-1133">Transmembrane helix</keyword>
<feature type="transmembrane region" description="Helical" evidence="1">
    <location>
        <begin position="190"/>
        <end position="214"/>
    </location>
</feature>
<feature type="domain" description="Acyltransferase 3" evidence="2">
    <location>
        <begin position="9"/>
        <end position="309"/>
    </location>
</feature>
<evidence type="ECO:0000313" key="3">
    <source>
        <dbReference type="EMBL" id="VYT78036.1"/>
    </source>
</evidence>
<keyword evidence="1" id="KW-0472">Membrane</keyword>
<dbReference type="PANTHER" id="PTHR37312:SF1">
    <property type="entry name" value="MEMBRANE-BOUND ACYLTRANSFERASE YKRP-RELATED"/>
    <property type="match status" value="1"/>
</dbReference>
<keyword evidence="3" id="KW-0808">Transferase</keyword>
<accession>A0A6N2ZJD8</accession>
<protein>
    <submittedName>
        <fullName evidence="3">Acyltransferase family protein</fullName>
    </submittedName>
</protein>
<sequence length="371" mass="42609">METSKARIPYLDFLKFFAIGSVLLGHSVEQLTGNDYWDNPIWSFIYTYHMPLFMLLCGYFFGSSLKLTFGELLKKKFVQLLLPSVTAFVIVWTAVSVMGHNPWPALFTPDWMGFMNTVWFLKCVFLCYLVGFLSIRLFRNVWLAALVTVVLSGILPYGGVANFNFMLPMFWVGYACKLNQSLLDRHRKWFLGISLVAFGVMLPFWSGRLTVYMVSTQVLDWGTFTWDVQNLSVVLYRLAIGIAGSMSFFLLSPYVYRLIEGKGIATALNGIGRSTLGIYWLQTFLLEYLFNSLGFYVPMIWTFVLPPCLALVELVVCYRLVLLFKRMSIFVCSCWVKGRFPGALSPLRKPMRTEGWKCHAKLFLHGMERES</sequence>
<keyword evidence="1" id="KW-0812">Transmembrane</keyword>
<dbReference type="RefSeq" id="WP_412441833.1">
    <property type="nucleotide sequence ID" value="NZ_CACRUT010000006.1"/>
</dbReference>
<feature type="transmembrane region" description="Helical" evidence="1">
    <location>
        <begin position="234"/>
        <end position="256"/>
    </location>
</feature>
<evidence type="ECO:0000256" key="1">
    <source>
        <dbReference type="SAM" id="Phobius"/>
    </source>
</evidence>
<dbReference type="AlphaFoldDB" id="A0A6N2ZJD8"/>
<dbReference type="PANTHER" id="PTHR37312">
    <property type="entry name" value="MEMBRANE-BOUND ACYLTRANSFERASE YKRP-RELATED"/>
    <property type="match status" value="1"/>
</dbReference>
<dbReference type="Pfam" id="PF01757">
    <property type="entry name" value="Acyl_transf_3"/>
    <property type="match status" value="1"/>
</dbReference>
<feature type="transmembrane region" description="Helical" evidence="1">
    <location>
        <begin position="12"/>
        <end position="28"/>
    </location>
</feature>
<keyword evidence="3" id="KW-0012">Acyltransferase</keyword>
<dbReference type="InterPro" id="IPR052734">
    <property type="entry name" value="Nod_factor_acetyltransferase"/>
</dbReference>
<feature type="transmembrane region" description="Helical" evidence="1">
    <location>
        <begin position="80"/>
        <end position="99"/>
    </location>
</feature>